<dbReference type="Gene3D" id="3.40.630.30">
    <property type="match status" value="1"/>
</dbReference>
<dbReference type="SUPFAM" id="SSF55729">
    <property type="entry name" value="Acyl-CoA N-acyltransferases (Nat)"/>
    <property type="match status" value="1"/>
</dbReference>
<feature type="domain" description="N-acetyltransferase" evidence="1">
    <location>
        <begin position="28"/>
        <end position="197"/>
    </location>
</feature>
<organism evidence="2">
    <name type="scientific">Petromyces alliaceus</name>
    <name type="common">Aspergillus alliaceus</name>
    <dbReference type="NCBI Taxonomy" id="209559"/>
    <lineage>
        <taxon>Eukaryota</taxon>
        <taxon>Fungi</taxon>
        <taxon>Dikarya</taxon>
        <taxon>Ascomycota</taxon>
        <taxon>Pezizomycotina</taxon>
        <taxon>Eurotiomycetes</taxon>
        <taxon>Eurotiomycetidae</taxon>
        <taxon>Eurotiales</taxon>
        <taxon>Aspergillaceae</taxon>
        <taxon>Aspergillus</taxon>
        <taxon>Aspergillus subgen. Circumdati</taxon>
    </lineage>
</organism>
<gene>
    <name evidence="2" type="ORF">BDV23DRAFT_155433</name>
</gene>
<dbReference type="Proteomes" id="UP000326877">
    <property type="component" value="Unassembled WGS sequence"/>
</dbReference>
<dbReference type="GO" id="GO:1990189">
    <property type="term" value="F:protein N-terminal-serine acetyltransferase activity"/>
    <property type="evidence" value="ECO:0007669"/>
    <property type="project" value="TreeGrafter"/>
</dbReference>
<accession>A0A5N7C820</accession>
<dbReference type="InterPro" id="IPR000182">
    <property type="entry name" value="GNAT_dom"/>
</dbReference>
<dbReference type="PROSITE" id="PS51186">
    <property type="entry name" value="GNAT"/>
    <property type="match status" value="1"/>
</dbReference>
<dbReference type="PANTHER" id="PTHR43441">
    <property type="entry name" value="RIBOSOMAL-PROTEIN-SERINE ACETYLTRANSFERASE"/>
    <property type="match status" value="1"/>
</dbReference>
<dbReference type="OrthoDB" id="41238at2759"/>
<keyword evidence="2" id="KW-0808">Transferase</keyword>
<name>A0A5N7C820_PETAA</name>
<keyword evidence="2" id="KW-0012">Acyltransferase</keyword>
<dbReference type="AlphaFoldDB" id="A0A5N7C820"/>
<evidence type="ECO:0000313" key="2">
    <source>
        <dbReference type="EMBL" id="KAE8390272.1"/>
    </source>
</evidence>
<protein>
    <submittedName>
        <fullName evidence="2">Acyl-CoA N-acyltransferase</fullName>
    </submittedName>
</protein>
<dbReference type="InterPro" id="IPR016181">
    <property type="entry name" value="Acyl_CoA_acyltransferase"/>
</dbReference>
<proteinExistence type="predicted"/>
<dbReference type="PANTHER" id="PTHR43441:SF2">
    <property type="entry name" value="FAMILY ACETYLTRANSFERASE, PUTATIVE (AFU_ORTHOLOGUE AFUA_7G00850)-RELATED"/>
    <property type="match status" value="1"/>
</dbReference>
<dbReference type="EMBL" id="ML735256">
    <property type="protein sequence ID" value="KAE8390272.1"/>
    <property type="molecule type" value="Genomic_DNA"/>
</dbReference>
<dbReference type="Pfam" id="PF13302">
    <property type="entry name" value="Acetyltransf_3"/>
    <property type="match status" value="1"/>
</dbReference>
<evidence type="ECO:0000259" key="1">
    <source>
        <dbReference type="PROSITE" id="PS51186"/>
    </source>
</evidence>
<dbReference type="GO" id="GO:0008999">
    <property type="term" value="F:protein-N-terminal-alanine acetyltransferase activity"/>
    <property type="evidence" value="ECO:0007669"/>
    <property type="project" value="TreeGrafter"/>
</dbReference>
<dbReference type="FunFam" id="3.40.630.30:FF:000047">
    <property type="entry name" value="Acetyltransferase, GNAT family"/>
    <property type="match status" value="1"/>
</dbReference>
<sequence>MAPQLGAPVTLPPARRPTASTTIIGRTVSLVHLTPDHADSLFANVGGAEDPNAALWTYMLDGPYPDPVAFRHAVVAKSESPDPLFFAVVARSEDDAGSAESSAAKVVGYVALMCIEPEHLRLEIGHVLWSPAMQRSTAATETVFLLLHHAFDTLGYRRVEWRANALNQRSRRAAERFGFVFEGVFRQHEIWKGRNWDTAWFSMLKDEWEGKQIKRSLELWLQPTNFGEDGKQKKSLDGIRAELSRGV</sequence>
<reference evidence="2" key="1">
    <citation type="submission" date="2019-04" db="EMBL/GenBank/DDBJ databases">
        <title>Friends and foes A comparative genomics studyof 23 Aspergillus species from section Flavi.</title>
        <authorList>
            <consortium name="DOE Joint Genome Institute"/>
            <person name="Kjaerbolling I."/>
            <person name="Vesth T."/>
            <person name="Frisvad J.C."/>
            <person name="Nybo J.L."/>
            <person name="Theobald S."/>
            <person name="Kildgaard S."/>
            <person name="Isbrandt T."/>
            <person name="Kuo A."/>
            <person name="Sato A."/>
            <person name="Lyhne E.K."/>
            <person name="Kogle M.E."/>
            <person name="Wiebenga A."/>
            <person name="Kun R.S."/>
            <person name="Lubbers R.J."/>
            <person name="Makela M.R."/>
            <person name="Barry K."/>
            <person name="Chovatia M."/>
            <person name="Clum A."/>
            <person name="Daum C."/>
            <person name="Haridas S."/>
            <person name="He G."/>
            <person name="LaButti K."/>
            <person name="Lipzen A."/>
            <person name="Mondo S."/>
            <person name="Riley R."/>
            <person name="Salamov A."/>
            <person name="Simmons B.A."/>
            <person name="Magnuson J.K."/>
            <person name="Henrissat B."/>
            <person name="Mortensen U.H."/>
            <person name="Larsen T.O."/>
            <person name="Devries R.P."/>
            <person name="Grigoriev I.V."/>
            <person name="Machida M."/>
            <person name="Baker S.E."/>
            <person name="Andersen M.R."/>
        </authorList>
    </citation>
    <scope>NUCLEOTIDE SEQUENCE [LARGE SCALE GENOMIC DNA]</scope>
    <source>
        <strain evidence="2">IBT 14317</strain>
    </source>
</reference>
<dbReference type="InterPro" id="IPR051908">
    <property type="entry name" value="Ribosomal_N-acetyltransferase"/>
</dbReference>